<dbReference type="InterPro" id="IPR032675">
    <property type="entry name" value="LRR_dom_sf"/>
</dbReference>
<dbReference type="PROSITE" id="PS51450">
    <property type="entry name" value="LRR"/>
    <property type="match status" value="1"/>
</dbReference>
<evidence type="ECO:0008006" key="5">
    <source>
        <dbReference type="Google" id="ProtNLM"/>
    </source>
</evidence>
<reference evidence="3 4" key="1">
    <citation type="submission" date="2017-07" db="EMBL/GenBank/DDBJ databases">
        <authorList>
            <person name="Talla V."/>
            <person name="Backstrom N."/>
        </authorList>
    </citation>
    <scope>NUCLEOTIDE SEQUENCE [LARGE SCALE GENOMIC DNA]</scope>
</reference>
<dbReference type="SMART" id="SM00365">
    <property type="entry name" value="LRR_SD22"/>
    <property type="match status" value="2"/>
</dbReference>
<evidence type="ECO:0000256" key="2">
    <source>
        <dbReference type="ARBA" id="ARBA00022737"/>
    </source>
</evidence>
<dbReference type="InterPro" id="IPR025875">
    <property type="entry name" value="Leu-rich_rpt_4"/>
</dbReference>
<keyword evidence="4" id="KW-1185">Reference proteome</keyword>
<dbReference type="AlphaFoldDB" id="A0A5E4QNQ8"/>
<dbReference type="SUPFAM" id="SSF52058">
    <property type="entry name" value="L domain-like"/>
    <property type="match status" value="1"/>
</dbReference>
<name>A0A5E4QNQ8_9NEOP</name>
<dbReference type="Proteomes" id="UP000324832">
    <property type="component" value="Unassembled WGS sequence"/>
</dbReference>
<proteinExistence type="predicted"/>
<keyword evidence="1" id="KW-0433">Leucine-rich repeat</keyword>
<evidence type="ECO:0000256" key="1">
    <source>
        <dbReference type="ARBA" id="ARBA00022614"/>
    </source>
</evidence>
<organism evidence="3 4">
    <name type="scientific">Leptidea sinapis</name>
    <dbReference type="NCBI Taxonomy" id="189913"/>
    <lineage>
        <taxon>Eukaryota</taxon>
        <taxon>Metazoa</taxon>
        <taxon>Ecdysozoa</taxon>
        <taxon>Arthropoda</taxon>
        <taxon>Hexapoda</taxon>
        <taxon>Insecta</taxon>
        <taxon>Pterygota</taxon>
        <taxon>Neoptera</taxon>
        <taxon>Endopterygota</taxon>
        <taxon>Lepidoptera</taxon>
        <taxon>Glossata</taxon>
        <taxon>Ditrysia</taxon>
        <taxon>Papilionoidea</taxon>
        <taxon>Pieridae</taxon>
        <taxon>Dismorphiinae</taxon>
        <taxon>Leptidea</taxon>
    </lineage>
</organism>
<dbReference type="PANTHER" id="PTHR46652:SF3">
    <property type="entry name" value="LEUCINE-RICH REPEAT-CONTAINING PROTEIN 9"/>
    <property type="match status" value="1"/>
</dbReference>
<dbReference type="InterPro" id="IPR001611">
    <property type="entry name" value="Leu-rich_rpt"/>
</dbReference>
<gene>
    <name evidence="3" type="ORF">LSINAPIS_LOCUS10729</name>
</gene>
<sequence>MEDKNKVSIKQNVDLLRKQAKRILKKKNINVKPKTHLFMHEKHLTEIPAEKSPTHIMYAYYHNNAITKIQNLDMLHNLTHLHLQWNKIEKIEGLDNLTKLKKLYMSNNRISVCSLRILDVSENKLEDVTWAKPLRRLEVLIAKKNKLEDVQEAADDLCTLVALVDVNFTGNPMTKKHRYKETIIARCAQLLPIHNTSKVFLESFDKVVRLRQLNEKNKLSLSRDGVEEFFELNMLPGPRVRIRYGLCS</sequence>
<dbReference type="PANTHER" id="PTHR46652">
    <property type="entry name" value="LEUCINE-RICH REPEAT AND IQ DOMAIN-CONTAINING PROTEIN 1-RELATED"/>
    <property type="match status" value="1"/>
</dbReference>
<dbReference type="EMBL" id="FZQP02004444">
    <property type="protein sequence ID" value="VVC99985.1"/>
    <property type="molecule type" value="Genomic_DNA"/>
</dbReference>
<protein>
    <recommendedName>
        <fullName evidence="5">U2A'/phosphoprotein 32 family A C-terminal domain-containing protein</fullName>
    </recommendedName>
</protein>
<dbReference type="Gene3D" id="3.80.10.10">
    <property type="entry name" value="Ribonuclease Inhibitor"/>
    <property type="match status" value="2"/>
</dbReference>
<dbReference type="InterPro" id="IPR050836">
    <property type="entry name" value="SDS22/Internalin_LRR"/>
</dbReference>
<evidence type="ECO:0000313" key="3">
    <source>
        <dbReference type="EMBL" id="VVC99985.1"/>
    </source>
</evidence>
<accession>A0A5E4QNQ8</accession>
<evidence type="ECO:0000313" key="4">
    <source>
        <dbReference type="Proteomes" id="UP000324832"/>
    </source>
</evidence>
<dbReference type="Pfam" id="PF12799">
    <property type="entry name" value="LRR_4"/>
    <property type="match status" value="1"/>
</dbReference>
<keyword evidence="2" id="KW-0677">Repeat</keyword>